<dbReference type="EMBL" id="QNRT01000001">
    <property type="protein sequence ID" value="RBP53001.1"/>
    <property type="molecule type" value="Genomic_DNA"/>
</dbReference>
<keyword evidence="2" id="KW-1185">Reference proteome</keyword>
<reference evidence="1 2" key="1">
    <citation type="submission" date="2018-06" db="EMBL/GenBank/DDBJ databases">
        <title>Genomic Encyclopedia of Type Strains, Phase IV (KMG-IV): sequencing the most valuable type-strain genomes for metagenomic binning, comparative biology and taxonomic classification.</title>
        <authorList>
            <person name="Goeker M."/>
        </authorList>
    </citation>
    <scope>NUCLEOTIDE SEQUENCE [LARGE SCALE GENOMIC DNA]</scope>
    <source>
        <strain evidence="1 2">DSM 24032</strain>
    </source>
</reference>
<evidence type="ECO:0000313" key="1">
    <source>
        <dbReference type="EMBL" id="RBP53001.1"/>
    </source>
</evidence>
<gene>
    <name evidence="1" type="ORF">DFR28_101385</name>
</gene>
<accession>A0A395JMX0</accession>
<dbReference type="InParanoid" id="A0A395JMX0"/>
<comment type="caution">
    <text evidence="1">The sequence shown here is derived from an EMBL/GenBank/DDBJ whole genome shotgun (WGS) entry which is preliminary data.</text>
</comment>
<sequence length="85" mass="10188">MVNLNFNAVAFEQKFHLGYLVRYMDTMELQFKTLYSETKTKVHEELKQSGIDENSEDYQLEMSVIEHQFVDKYPQIFREQMLASI</sequence>
<proteinExistence type="predicted"/>
<name>A0A395JMX0_9GAMM</name>
<protein>
    <submittedName>
        <fullName evidence="1">Uncharacterized protein</fullName>
    </submittedName>
</protein>
<dbReference type="Proteomes" id="UP000253083">
    <property type="component" value="Unassembled WGS sequence"/>
</dbReference>
<organism evidence="1 2">
    <name type="scientific">Arenicella xantha</name>
    <dbReference type="NCBI Taxonomy" id="644221"/>
    <lineage>
        <taxon>Bacteria</taxon>
        <taxon>Pseudomonadati</taxon>
        <taxon>Pseudomonadota</taxon>
        <taxon>Gammaproteobacteria</taxon>
        <taxon>Arenicellales</taxon>
        <taxon>Arenicellaceae</taxon>
        <taxon>Arenicella</taxon>
    </lineage>
</organism>
<dbReference type="RefSeq" id="WP_113952608.1">
    <property type="nucleotide sequence ID" value="NZ_QNRT01000001.1"/>
</dbReference>
<evidence type="ECO:0000313" key="2">
    <source>
        <dbReference type="Proteomes" id="UP000253083"/>
    </source>
</evidence>
<dbReference type="AlphaFoldDB" id="A0A395JMX0"/>